<evidence type="ECO:0000313" key="4">
    <source>
        <dbReference type="Proteomes" id="UP000029964"/>
    </source>
</evidence>
<proteinExistence type="predicted"/>
<evidence type="ECO:0000256" key="2">
    <source>
        <dbReference type="SAM" id="MobiDB-lite"/>
    </source>
</evidence>
<sequence>MEESAPKRRRITPSPPRPSGAAPGDSAPQSPGTGPQQPRAKPKRPSWASPTKASMARYNPQILERRMSASPPKSPSPARRPPHRGASVAASEQSMSEVLAPRPPRSAEDVLASVPDSARDESIREEEDEGGEEEGEGGGSRPGSRRASARGAMAGAPIRSPARPSPRPLPPPAPEGEDDFNPFAGRVLRRSPETGIRIPPPPEPELPPSVDDPVSSTPPRGIHSSSSPSRRRVKSKPLTGSPLKQPPARPGDDENEGIQPRKKLFGSRGSAPPSRLRRGAVLAETTNNVRGIPAFDANADKRKERDALREQLAKLRRDLDATTRQNERIRAMQKSGRKVALADEDEIMNIVRRQLLPQDFDSQPTQTQMLAKAALDPMAIVPFGKPAASVAPAEPVDDDVSDIKSHHPIPMTAEEELPFLQLFSPFHATSNLAVLPRTGDEPLRQLFTIYLRSRLSPGLFSAKLEVTVDALKLRILSLNIAALEPAARPELGAFLDRICRGECNRSMQRNVGIITWAMAEWLRVAEQRGRFWARFHEETASKELLLDMSRSARTRRAKRGKNGQEKEVNVPATGPMRSQDLLRFMGQQSFDLQVPPAQGSSTPSSLRLTWKIEFDWTGEAQSKVAVMIGIPGKWHQADRKGALGKLPSLFQTLVEGGEEPDVAVRKVVALLAGEE</sequence>
<dbReference type="EMBL" id="JPKY01000040">
    <property type="protein sequence ID" value="KFH44941.1"/>
    <property type="molecule type" value="Genomic_DNA"/>
</dbReference>
<protein>
    <submittedName>
        <fullName evidence="3">Uncharacterized protein</fullName>
    </submittedName>
</protein>
<name>A0A086T6F9_HAPC1</name>
<dbReference type="HOGENOM" id="CLU_016858_0_0_1"/>
<dbReference type="AlphaFoldDB" id="A0A086T6F9"/>
<feature type="compositionally biased region" description="Pro residues" evidence="2">
    <location>
        <begin position="198"/>
        <end position="207"/>
    </location>
</feature>
<evidence type="ECO:0000313" key="3">
    <source>
        <dbReference type="EMBL" id="KFH44941.1"/>
    </source>
</evidence>
<feature type="compositionally biased region" description="Acidic residues" evidence="2">
    <location>
        <begin position="123"/>
        <end position="136"/>
    </location>
</feature>
<dbReference type="OrthoDB" id="4160836at2759"/>
<keyword evidence="4" id="KW-1185">Reference proteome</keyword>
<evidence type="ECO:0000256" key="1">
    <source>
        <dbReference type="SAM" id="Coils"/>
    </source>
</evidence>
<comment type="caution">
    <text evidence="3">The sequence shown here is derived from an EMBL/GenBank/DDBJ whole genome shotgun (WGS) entry which is preliminary data.</text>
</comment>
<feature type="compositionally biased region" description="Low complexity" evidence="2">
    <location>
        <begin position="149"/>
        <end position="162"/>
    </location>
</feature>
<organism evidence="3 4">
    <name type="scientific">Hapsidospora chrysogenum (strain ATCC 11550 / CBS 779.69 / DSM 880 / IAM 14645 / JCM 23072 / IMI 49137)</name>
    <name type="common">Acremonium chrysogenum</name>
    <dbReference type="NCBI Taxonomy" id="857340"/>
    <lineage>
        <taxon>Eukaryota</taxon>
        <taxon>Fungi</taxon>
        <taxon>Dikarya</taxon>
        <taxon>Ascomycota</taxon>
        <taxon>Pezizomycotina</taxon>
        <taxon>Sordariomycetes</taxon>
        <taxon>Hypocreomycetidae</taxon>
        <taxon>Hypocreales</taxon>
        <taxon>Bionectriaceae</taxon>
        <taxon>Hapsidospora</taxon>
    </lineage>
</organism>
<dbReference type="Proteomes" id="UP000029964">
    <property type="component" value="Unassembled WGS sequence"/>
</dbReference>
<feature type="compositionally biased region" description="Low complexity" evidence="2">
    <location>
        <begin position="19"/>
        <end position="32"/>
    </location>
</feature>
<feature type="compositionally biased region" description="Low complexity" evidence="2">
    <location>
        <begin position="208"/>
        <end position="228"/>
    </location>
</feature>
<feature type="coiled-coil region" evidence="1">
    <location>
        <begin position="298"/>
        <end position="332"/>
    </location>
</feature>
<feature type="compositionally biased region" description="Pro residues" evidence="2">
    <location>
        <begin position="163"/>
        <end position="174"/>
    </location>
</feature>
<feature type="region of interest" description="Disordered" evidence="2">
    <location>
        <begin position="1"/>
        <end position="282"/>
    </location>
</feature>
<accession>A0A086T6F9</accession>
<gene>
    <name evidence="3" type="ORF">ACRE_042730</name>
</gene>
<keyword evidence="1" id="KW-0175">Coiled coil</keyword>
<reference evidence="4" key="1">
    <citation type="journal article" date="2014" name="Genome Announc.">
        <title>Genome sequence and annotation of Acremonium chrysogenum, producer of the beta-lactam antibiotic cephalosporin C.</title>
        <authorList>
            <person name="Terfehr D."/>
            <person name="Dahlmann T.A."/>
            <person name="Specht T."/>
            <person name="Zadra I."/>
            <person name="Kuernsteiner H."/>
            <person name="Kueck U."/>
        </authorList>
    </citation>
    <scope>NUCLEOTIDE SEQUENCE [LARGE SCALE GENOMIC DNA]</scope>
    <source>
        <strain evidence="4">ATCC 11550 / CBS 779.69 / DSM 880 / IAM 14645 / JCM 23072 / IMI 49137</strain>
    </source>
</reference>
<dbReference type="STRING" id="857340.A0A086T6F9"/>